<comment type="caution">
    <text evidence="2">The sequence shown here is derived from an EMBL/GenBank/DDBJ whole genome shotgun (WGS) entry which is preliminary data.</text>
</comment>
<evidence type="ECO:0000313" key="3">
    <source>
        <dbReference type="Proteomes" id="UP001189429"/>
    </source>
</evidence>
<dbReference type="Proteomes" id="UP001189429">
    <property type="component" value="Unassembled WGS sequence"/>
</dbReference>
<evidence type="ECO:0000313" key="2">
    <source>
        <dbReference type="EMBL" id="CAK0891403.1"/>
    </source>
</evidence>
<reference evidence="2" key="1">
    <citation type="submission" date="2023-10" db="EMBL/GenBank/DDBJ databases">
        <authorList>
            <person name="Chen Y."/>
            <person name="Shah S."/>
            <person name="Dougan E. K."/>
            <person name="Thang M."/>
            <person name="Chan C."/>
        </authorList>
    </citation>
    <scope>NUCLEOTIDE SEQUENCE [LARGE SCALE GENOMIC DNA]</scope>
</reference>
<sequence>MAQFGDRAARLHRGLAGGPTIEARSTLLDTAPEIPGDLQRHAAAPSKLLGDAPRVGDVEIGMPASPSTTASVAGDGPPLPRATVDASTCWVPAPGPEVVETPEVGVRHTFVHVAGAPPSPGSLQRHATAPAQMHRPSHEPDEGQGPDSPAAMPIVPPPPQSDLRRTPTAADRPEVPAEPSEWPSPVGLPHVPAPSELCRLRTFDQFETACPSAPVGPPHVLAPSELCRLRTFDQFETASPVGPPQAPAPSELCRLRTFDQFETACPSVPVGPPPEAGGCCPAFPPPLAELTAGTPPREEAEGASALVLLPVVFGTVALAGGLPAASPCGFPPLSQVCCGDSGAMMPRVVPEPRSSLLHQGRPLSCRRCWTRTAAIVASSGKWTPAS</sequence>
<gene>
    <name evidence="2" type="ORF">PCOR1329_LOCUS71373</name>
</gene>
<proteinExistence type="predicted"/>
<accession>A0ABN9WX15</accession>
<feature type="region of interest" description="Disordered" evidence="1">
    <location>
        <begin position="115"/>
        <end position="188"/>
    </location>
</feature>
<feature type="region of interest" description="Disordered" evidence="1">
    <location>
        <begin position="1"/>
        <end position="20"/>
    </location>
</feature>
<dbReference type="EMBL" id="CAUYUJ010019471">
    <property type="protein sequence ID" value="CAK0891403.1"/>
    <property type="molecule type" value="Genomic_DNA"/>
</dbReference>
<keyword evidence="3" id="KW-1185">Reference proteome</keyword>
<evidence type="ECO:0000256" key="1">
    <source>
        <dbReference type="SAM" id="MobiDB-lite"/>
    </source>
</evidence>
<name>A0ABN9WX15_9DINO</name>
<organism evidence="2 3">
    <name type="scientific">Prorocentrum cordatum</name>
    <dbReference type="NCBI Taxonomy" id="2364126"/>
    <lineage>
        <taxon>Eukaryota</taxon>
        <taxon>Sar</taxon>
        <taxon>Alveolata</taxon>
        <taxon>Dinophyceae</taxon>
        <taxon>Prorocentrales</taxon>
        <taxon>Prorocentraceae</taxon>
        <taxon>Prorocentrum</taxon>
    </lineage>
</organism>
<protein>
    <submittedName>
        <fullName evidence="2">Uncharacterized protein</fullName>
    </submittedName>
</protein>